<feature type="signal peptide" evidence="4">
    <location>
        <begin position="1"/>
        <end position="23"/>
    </location>
</feature>
<reference evidence="6 7" key="1">
    <citation type="submission" date="2016-07" db="EMBL/GenBank/DDBJ databases">
        <title>Complete genome sequence of the Lentzea guizhouensis DHS C013.</title>
        <authorList>
            <person name="Cao C."/>
        </authorList>
    </citation>
    <scope>NUCLEOTIDE SEQUENCE [LARGE SCALE GENOMIC DNA]</scope>
    <source>
        <strain evidence="6 7">DHS C013</strain>
    </source>
</reference>
<dbReference type="Proteomes" id="UP000093053">
    <property type="component" value="Chromosome"/>
</dbReference>
<feature type="region of interest" description="Disordered" evidence="3">
    <location>
        <begin position="66"/>
        <end position="87"/>
    </location>
</feature>
<feature type="chain" id="PRO_5008538432" description="Carboxylesterase type B domain-containing protein" evidence="4">
    <location>
        <begin position="24"/>
        <end position="205"/>
    </location>
</feature>
<dbReference type="InterPro" id="IPR029058">
    <property type="entry name" value="AB_hydrolase_fold"/>
</dbReference>
<gene>
    <name evidence="6" type="ORF">BBK82_29005</name>
</gene>
<dbReference type="Gene3D" id="3.40.50.1820">
    <property type="entry name" value="alpha/beta hydrolase"/>
    <property type="match status" value="1"/>
</dbReference>
<evidence type="ECO:0000259" key="5">
    <source>
        <dbReference type="Pfam" id="PF00135"/>
    </source>
</evidence>
<organism evidence="6 7">
    <name type="scientific">Lentzea guizhouensis</name>
    <dbReference type="NCBI Taxonomy" id="1586287"/>
    <lineage>
        <taxon>Bacteria</taxon>
        <taxon>Bacillati</taxon>
        <taxon>Actinomycetota</taxon>
        <taxon>Actinomycetes</taxon>
        <taxon>Pseudonocardiales</taxon>
        <taxon>Pseudonocardiaceae</taxon>
        <taxon>Lentzea</taxon>
    </lineage>
</organism>
<dbReference type="Pfam" id="PF00135">
    <property type="entry name" value="COesterase"/>
    <property type="match status" value="1"/>
</dbReference>
<dbReference type="InterPro" id="IPR002018">
    <property type="entry name" value="CarbesteraseB"/>
</dbReference>
<dbReference type="OrthoDB" id="4308422at2"/>
<evidence type="ECO:0000256" key="3">
    <source>
        <dbReference type="SAM" id="MobiDB-lite"/>
    </source>
</evidence>
<evidence type="ECO:0000313" key="7">
    <source>
        <dbReference type="Proteomes" id="UP000093053"/>
    </source>
</evidence>
<sequence length="205" mass="21544">MRSTTTIFAAVAAAFALTAPAHAGGDIIRTDTGLVSGARGSFQGIPFAAPPVGANRWRDPQPVTPWQGVRDATRPGPRCAQDEGLGSPASDAEDCLYLNVTRPDDARNRPVLVWVHGGGFTSGAGSDYGVDQLVRAGNVVVTFNYRLGAFGYFGHPGLAGSGAFGLADQQAALDWVRRNIRGSAATRTTSRCSARRRAGCRRARS</sequence>
<evidence type="ECO:0000256" key="2">
    <source>
        <dbReference type="ARBA" id="ARBA00022801"/>
    </source>
</evidence>
<evidence type="ECO:0000256" key="4">
    <source>
        <dbReference type="SAM" id="SignalP"/>
    </source>
</evidence>
<dbReference type="PANTHER" id="PTHR43142:SF1">
    <property type="entry name" value="CARBOXYLIC ESTER HYDROLASE"/>
    <property type="match status" value="1"/>
</dbReference>
<dbReference type="AlphaFoldDB" id="A0A1B2HP31"/>
<dbReference type="SUPFAM" id="SSF53474">
    <property type="entry name" value="alpha/beta-Hydrolases"/>
    <property type="match status" value="1"/>
</dbReference>
<dbReference type="GO" id="GO:0016787">
    <property type="term" value="F:hydrolase activity"/>
    <property type="evidence" value="ECO:0007669"/>
    <property type="project" value="UniProtKB-KW"/>
</dbReference>
<proteinExistence type="inferred from homology"/>
<accession>A0A1B2HP31</accession>
<evidence type="ECO:0000256" key="1">
    <source>
        <dbReference type="ARBA" id="ARBA00005964"/>
    </source>
</evidence>
<dbReference type="EMBL" id="CP016793">
    <property type="protein sequence ID" value="ANZ39487.1"/>
    <property type="molecule type" value="Genomic_DNA"/>
</dbReference>
<feature type="domain" description="Carboxylesterase type B" evidence="5">
    <location>
        <begin position="29"/>
        <end position="181"/>
    </location>
</feature>
<name>A0A1B2HP31_9PSEU</name>
<dbReference type="PANTHER" id="PTHR43142">
    <property type="entry name" value="CARBOXYLIC ESTER HYDROLASE"/>
    <property type="match status" value="1"/>
</dbReference>
<keyword evidence="2" id="KW-0378">Hydrolase</keyword>
<keyword evidence="4" id="KW-0732">Signal</keyword>
<dbReference type="KEGG" id="led:BBK82_29005"/>
<evidence type="ECO:0000313" key="6">
    <source>
        <dbReference type="EMBL" id="ANZ39487.1"/>
    </source>
</evidence>
<dbReference type="STRING" id="1586287.BBK82_29005"/>
<protein>
    <recommendedName>
        <fullName evidence="5">Carboxylesterase type B domain-containing protein</fullName>
    </recommendedName>
</protein>
<keyword evidence="7" id="KW-1185">Reference proteome</keyword>
<comment type="similarity">
    <text evidence="1">Belongs to the type-B carboxylesterase/lipase family.</text>
</comment>